<dbReference type="GO" id="GO:0006352">
    <property type="term" value="P:DNA-templated transcription initiation"/>
    <property type="evidence" value="ECO:0007669"/>
    <property type="project" value="InterPro"/>
</dbReference>
<protein>
    <submittedName>
        <fullName evidence="11">RNA polymerase sigma-54 factor</fullName>
    </submittedName>
</protein>
<keyword evidence="6" id="KW-0731">Sigma factor</keyword>
<organism evidence="11 12">
    <name type="scientific">Geovibrio thiophilus</name>
    <dbReference type="NCBI Taxonomy" id="139438"/>
    <lineage>
        <taxon>Bacteria</taxon>
        <taxon>Pseudomonadati</taxon>
        <taxon>Deferribacterota</taxon>
        <taxon>Deferribacteres</taxon>
        <taxon>Deferribacterales</taxon>
        <taxon>Geovibrionaceae</taxon>
        <taxon>Geovibrio</taxon>
    </lineage>
</organism>
<dbReference type="Gene3D" id="1.10.10.60">
    <property type="entry name" value="Homeodomain-like"/>
    <property type="match status" value="1"/>
</dbReference>
<dbReference type="PROSITE" id="PS00717">
    <property type="entry name" value="SIGMA54_1"/>
    <property type="match status" value="1"/>
</dbReference>
<dbReference type="GO" id="GO:0016779">
    <property type="term" value="F:nucleotidyltransferase activity"/>
    <property type="evidence" value="ECO:0007669"/>
    <property type="project" value="UniProtKB-KW"/>
</dbReference>
<proteinExistence type="inferred from homology"/>
<dbReference type="EMBL" id="CP035108">
    <property type="protein sequence ID" value="QAR33050.1"/>
    <property type="molecule type" value="Genomic_DNA"/>
</dbReference>
<gene>
    <name evidence="11" type="primary">rpoN</name>
    <name evidence="11" type="ORF">EP073_06395</name>
</gene>
<evidence type="ECO:0000256" key="1">
    <source>
        <dbReference type="ARBA" id="ARBA00008798"/>
    </source>
</evidence>
<evidence type="ECO:0000256" key="6">
    <source>
        <dbReference type="ARBA" id="ARBA00023082"/>
    </source>
</evidence>
<evidence type="ECO:0000259" key="9">
    <source>
        <dbReference type="Pfam" id="PF04552"/>
    </source>
</evidence>
<dbReference type="InterPro" id="IPR007046">
    <property type="entry name" value="RNA_pol_sigma_54_core-bd"/>
</dbReference>
<dbReference type="Gene3D" id="1.10.10.1330">
    <property type="entry name" value="RNA polymerase sigma-54 factor, core-binding domain"/>
    <property type="match status" value="1"/>
</dbReference>
<feature type="domain" description="RNA polymerase sigma factor 54 core-binding" evidence="10">
    <location>
        <begin position="103"/>
        <end position="293"/>
    </location>
</feature>
<feature type="domain" description="RNA polymerase sigma factor 54 DNA-binding" evidence="9">
    <location>
        <begin position="308"/>
        <end position="465"/>
    </location>
</feature>
<sequence>MVSGKLNIGLQTKLSQKLLITPQMKQSLNILQMPITELVQELNTYLEENPVLEEIQEGEEKSAEELKNEENFEDDLLKVDWDELYRDNEELQYNPSSDEGYDFEKFIGRTDNLCDHLMFQLKIMGLGTEAENIGEYIIGNLSEDGFFRLPCSEVAEHFGCPEKQVEAVLEIIKGFEPSGIASSNLRECICRQLEDFGTEEVYMELVAELLENYEEELINFKYADIMKSIGIEQDTFEYLLFLIRKTDPKPGLSFQKGENRHVTPDVYIARKGDDFDVVLNEDGMPSLRTSAYYMRLLKSANVDEKAKAYLEEKIKGAVWLIKSLNKRQKAIYRVVKAIIDAQKPFFLGSVRHLSPLKLKDIAEVTELHESTVSRVTSGKYAMTEHGVMELKSFFVKGLDTADGDMSTDRVKDMIKGIIDEEPADSPHSDQKIVEILQKKGIKIARRTVAKYRDELNIPTKSQRKKTGR</sequence>
<dbReference type="OrthoDB" id="9814402at2"/>
<dbReference type="Pfam" id="PF00309">
    <property type="entry name" value="Sigma54_AID"/>
    <property type="match status" value="1"/>
</dbReference>
<dbReference type="Proteomes" id="UP000287502">
    <property type="component" value="Chromosome"/>
</dbReference>
<dbReference type="Pfam" id="PF04552">
    <property type="entry name" value="Sigma54_DBD"/>
    <property type="match status" value="1"/>
</dbReference>
<evidence type="ECO:0000313" key="12">
    <source>
        <dbReference type="Proteomes" id="UP000287502"/>
    </source>
</evidence>
<evidence type="ECO:0000256" key="8">
    <source>
        <dbReference type="ARBA" id="ARBA00023163"/>
    </source>
</evidence>
<keyword evidence="12" id="KW-1185">Reference proteome</keyword>
<dbReference type="PIRSF" id="PIRSF000774">
    <property type="entry name" value="RpoN"/>
    <property type="match status" value="1"/>
</dbReference>
<dbReference type="PANTHER" id="PTHR32248">
    <property type="entry name" value="RNA POLYMERASE SIGMA-54 FACTOR"/>
    <property type="match status" value="1"/>
</dbReference>
<dbReference type="KEGG" id="gtl:EP073_06395"/>
<dbReference type="AlphaFoldDB" id="A0A3R5XXD6"/>
<dbReference type="GO" id="GO:0003677">
    <property type="term" value="F:DNA binding"/>
    <property type="evidence" value="ECO:0007669"/>
    <property type="project" value="UniProtKB-KW"/>
</dbReference>
<evidence type="ECO:0000259" key="10">
    <source>
        <dbReference type="Pfam" id="PF04963"/>
    </source>
</evidence>
<dbReference type="RefSeq" id="WP_128466336.1">
    <property type="nucleotide sequence ID" value="NZ_CP035108.1"/>
</dbReference>
<dbReference type="PANTHER" id="PTHR32248:SF4">
    <property type="entry name" value="RNA POLYMERASE SIGMA-54 FACTOR"/>
    <property type="match status" value="1"/>
</dbReference>
<dbReference type="PROSITE" id="PS50044">
    <property type="entry name" value="SIGMA54_3"/>
    <property type="match status" value="1"/>
</dbReference>
<dbReference type="GO" id="GO:0016987">
    <property type="term" value="F:sigma factor activity"/>
    <property type="evidence" value="ECO:0007669"/>
    <property type="project" value="UniProtKB-KW"/>
</dbReference>
<dbReference type="InterPro" id="IPR007634">
    <property type="entry name" value="RNA_pol_sigma_54_DNA-bd"/>
</dbReference>
<comment type="similarity">
    <text evidence="1">Belongs to the sigma-54 factor family.</text>
</comment>
<evidence type="ECO:0000256" key="5">
    <source>
        <dbReference type="ARBA" id="ARBA00023015"/>
    </source>
</evidence>
<dbReference type="InterPro" id="IPR000394">
    <property type="entry name" value="RNA_pol_sigma_54"/>
</dbReference>
<dbReference type="GO" id="GO:0000428">
    <property type="term" value="C:DNA-directed RNA polymerase complex"/>
    <property type="evidence" value="ECO:0007669"/>
    <property type="project" value="UniProtKB-KW"/>
</dbReference>
<dbReference type="InterPro" id="IPR038709">
    <property type="entry name" value="RpoN_core-bd_sf"/>
</dbReference>
<keyword evidence="4" id="KW-0548">Nucleotidyltransferase</keyword>
<dbReference type="PRINTS" id="PR00045">
    <property type="entry name" value="SIGMA54FCT"/>
</dbReference>
<evidence type="ECO:0000256" key="3">
    <source>
        <dbReference type="ARBA" id="ARBA00022679"/>
    </source>
</evidence>
<evidence type="ECO:0000256" key="7">
    <source>
        <dbReference type="ARBA" id="ARBA00023125"/>
    </source>
</evidence>
<keyword evidence="2" id="KW-0240">DNA-directed RNA polymerase</keyword>
<accession>A0A3R5XXD6</accession>
<dbReference type="GO" id="GO:0001216">
    <property type="term" value="F:DNA-binding transcription activator activity"/>
    <property type="evidence" value="ECO:0007669"/>
    <property type="project" value="InterPro"/>
</dbReference>
<keyword evidence="8" id="KW-0804">Transcription</keyword>
<dbReference type="PROSITE" id="PS00718">
    <property type="entry name" value="SIGMA54_2"/>
    <property type="match status" value="1"/>
</dbReference>
<dbReference type="Pfam" id="PF04963">
    <property type="entry name" value="Sigma54_CBD"/>
    <property type="match status" value="1"/>
</dbReference>
<evidence type="ECO:0000256" key="4">
    <source>
        <dbReference type="ARBA" id="ARBA00022695"/>
    </source>
</evidence>
<reference evidence="11 12" key="1">
    <citation type="submission" date="2019-01" db="EMBL/GenBank/DDBJ databases">
        <title>Geovibrio thiophilus DSM 11263, complete genome.</title>
        <authorList>
            <person name="Spring S."/>
            <person name="Bunk B."/>
            <person name="Sproer C."/>
        </authorList>
    </citation>
    <scope>NUCLEOTIDE SEQUENCE [LARGE SCALE GENOMIC DNA]</scope>
    <source>
        <strain evidence="11 12">DSM 11263</strain>
    </source>
</reference>
<evidence type="ECO:0000256" key="2">
    <source>
        <dbReference type="ARBA" id="ARBA00022478"/>
    </source>
</evidence>
<keyword evidence="3" id="KW-0808">Transferase</keyword>
<name>A0A3R5XXD6_9BACT</name>
<dbReference type="NCBIfam" id="TIGR02395">
    <property type="entry name" value="rpoN_sigma"/>
    <property type="match status" value="1"/>
</dbReference>
<keyword evidence="5" id="KW-0805">Transcription regulation</keyword>
<keyword evidence="7" id="KW-0238">DNA-binding</keyword>
<evidence type="ECO:0000313" key="11">
    <source>
        <dbReference type="EMBL" id="QAR33050.1"/>
    </source>
</evidence>